<organism evidence="1 2">
    <name type="scientific">Brevibacterium ammoniilyticum</name>
    <dbReference type="NCBI Taxonomy" id="1046555"/>
    <lineage>
        <taxon>Bacteria</taxon>
        <taxon>Bacillati</taxon>
        <taxon>Actinomycetota</taxon>
        <taxon>Actinomycetes</taxon>
        <taxon>Micrococcales</taxon>
        <taxon>Brevibacteriaceae</taxon>
        <taxon>Brevibacterium</taxon>
    </lineage>
</organism>
<name>A0ABP9U3I1_9MICO</name>
<dbReference type="Proteomes" id="UP001498935">
    <property type="component" value="Unassembled WGS sequence"/>
</dbReference>
<dbReference type="RefSeq" id="WP_201671210.1">
    <property type="nucleotide sequence ID" value="NZ_BAABBK010000020.1"/>
</dbReference>
<gene>
    <name evidence="1" type="ORF">KACC15558_31860</name>
</gene>
<evidence type="ECO:0000313" key="1">
    <source>
        <dbReference type="EMBL" id="GAA5342145.1"/>
    </source>
</evidence>
<reference evidence="1 2" key="1">
    <citation type="submission" date="2024-02" db="EMBL/GenBank/DDBJ databases">
        <title>Characterization of antibiotic resistant novel bacterial strains and their environmental applications.</title>
        <authorList>
            <person name="Manzoor S."/>
            <person name="Abbas S."/>
            <person name="Arshad M."/>
            <person name="Li W.J."/>
            <person name="Ahmed I."/>
        </authorList>
    </citation>
    <scope>NUCLEOTIDE SEQUENCE [LARGE SCALE GENOMIC DNA]</scope>
    <source>
        <strain evidence="1 2">KACC 15558</strain>
    </source>
</reference>
<keyword evidence="2" id="KW-1185">Reference proteome</keyword>
<evidence type="ECO:0008006" key="3">
    <source>
        <dbReference type="Google" id="ProtNLM"/>
    </source>
</evidence>
<sequence length="273" mass="30239">MAELSARTGRADKPALLVHAVGTGVLSEPGELRIALEDTWTGTEWPGLAATRELWVMLFEEALESGMYLDETELRPLQALPETLQVYRAAAAGHEEGMSWTTSFERAHWFAIRLGAIARRPHRIFEMDAPRQMVLASFHASRDEHEYVLDTSRAAPGLRREVLPEEWEYLLAGTLPPEPAGAELDGLGSLPREQHSPFEPSGMGVPEGWVTRAEAIRMVLGMGQGWPPEQMIRTLTTIEALYDTHDTGERLSEATIIDAVHTIGGDSNHEDQP</sequence>
<comment type="caution">
    <text evidence="1">The sequence shown here is derived from an EMBL/GenBank/DDBJ whole genome shotgun (WGS) entry which is preliminary data.</text>
</comment>
<proteinExistence type="predicted"/>
<evidence type="ECO:0000313" key="2">
    <source>
        <dbReference type="Proteomes" id="UP001498935"/>
    </source>
</evidence>
<dbReference type="EMBL" id="BAABNP010000019">
    <property type="protein sequence ID" value="GAA5342145.1"/>
    <property type="molecule type" value="Genomic_DNA"/>
</dbReference>
<accession>A0ABP9U3I1</accession>
<protein>
    <recommendedName>
        <fullName evidence="3">DUF4240 domain-containing protein</fullName>
    </recommendedName>
</protein>